<dbReference type="CDD" id="cd01992">
    <property type="entry name" value="TilS_N"/>
    <property type="match status" value="1"/>
</dbReference>
<dbReference type="PANTHER" id="PTHR43033:SF1">
    <property type="entry name" value="TRNA(ILE)-LYSIDINE SYNTHASE-RELATED"/>
    <property type="match status" value="1"/>
</dbReference>
<dbReference type="EC" id="6.3.4.19" evidence="8"/>
<dbReference type="GO" id="GO:0005737">
    <property type="term" value="C:cytoplasm"/>
    <property type="evidence" value="ECO:0007669"/>
    <property type="project" value="UniProtKB-SubCell"/>
</dbReference>
<evidence type="ECO:0000256" key="6">
    <source>
        <dbReference type="ARBA" id="ARBA00022840"/>
    </source>
</evidence>
<keyword evidence="3 8" id="KW-0436">Ligase</keyword>
<comment type="catalytic activity">
    <reaction evidence="7 8">
        <text>cytidine(34) in tRNA(Ile2) + L-lysine + ATP = lysidine(34) in tRNA(Ile2) + AMP + diphosphate + H(+)</text>
        <dbReference type="Rhea" id="RHEA:43744"/>
        <dbReference type="Rhea" id="RHEA-COMP:10625"/>
        <dbReference type="Rhea" id="RHEA-COMP:10670"/>
        <dbReference type="ChEBI" id="CHEBI:15378"/>
        <dbReference type="ChEBI" id="CHEBI:30616"/>
        <dbReference type="ChEBI" id="CHEBI:32551"/>
        <dbReference type="ChEBI" id="CHEBI:33019"/>
        <dbReference type="ChEBI" id="CHEBI:82748"/>
        <dbReference type="ChEBI" id="CHEBI:83665"/>
        <dbReference type="ChEBI" id="CHEBI:456215"/>
        <dbReference type="EC" id="6.3.4.19"/>
    </reaction>
</comment>
<comment type="domain">
    <text evidence="8">The N-terminal region contains the highly conserved SGGXDS motif, predicted to be a P-loop motif involved in ATP binding.</text>
</comment>
<dbReference type="InterPro" id="IPR012795">
    <property type="entry name" value="tRNA_Ile_lys_synt_N"/>
</dbReference>
<dbReference type="Pfam" id="PF01171">
    <property type="entry name" value="ATP_bind_3"/>
    <property type="match status" value="1"/>
</dbReference>
<evidence type="ECO:0000256" key="4">
    <source>
        <dbReference type="ARBA" id="ARBA00022694"/>
    </source>
</evidence>
<dbReference type="SUPFAM" id="SSF82829">
    <property type="entry name" value="MesJ substrate recognition domain-like"/>
    <property type="match status" value="1"/>
</dbReference>
<dbReference type="Gene3D" id="1.20.59.20">
    <property type="match status" value="1"/>
</dbReference>
<dbReference type="InterPro" id="IPR012796">
    <property type="entry name" value="Lysidine-tRNA-synth_C"/>
</dbReference>
<evidence type="ECO:0000256" key="5">
    <source>
        <dbReference type="ARBA" id="ARBA00022741"/>
    </source>
</evidence>
<keyword evidence="4 8" id="KW-0819">tRNA processing</keyword>
<dbReference type="HAMAP" id="MF_01161">
    <property type="entry name" value="tRNA_Ile_lys_synt"/>
    <property type="match status" value="1"/>
</dbReference>
<dbReference type="Pfam" id="PF09179">
    <property type="entry name" value="TilS"/>
    <property type="match status" value="1"/>
</dbReference>
<dbReference type="NCBIfam" id="NF007942">
    <property type="entry name" value="PRK10660.1"/>
    <property type="match status" value="1"/>
</dbReference>
<comment type="caution">
    <text evidence="10">The sequence shown here is derived from an EMBL/GenBank/DDBJ whole genome shotgun (WGS) entry which is preliminary data.</text>
</comment>
<dbReference type="OrthoDB" id="9807403at2"/>
<keyword evidence="6 8" id="KW-0067">ATP-binding</keyword>
<dbReference type="PANTHER" id="PTHR43033">
    <property type="entry name" value="TRNA(ILE)-LYSIDINE SYNTHASE-RELATED"/>
    <property type="match status" value="1"/>
</dbReference>
<evidence type="ECO:0000256" key="3">
    <source>
        <dbReference type="ARBA" id="ARBA00022598"/>
    </source>
</evidence>
<dbReference type="Pfam" id="PF11734">
    <property type="entry name" value="TilS_C"/>
    <property type="match status" value="1"/>
</dbReference>
<feature type="binding site" evidence="8">
    <location>
        <begin position="34"/>
        <end position="39"/>
    </location>
    <ligand>
        <name>ATP</name>
        <dbReference type="ChEBI" id="CHEBI:30616"/>
    </ligand>
</feature>
<dbReference type="InterPro" id="IPR015262">
    <property type="entry name" value="tRNA_Ile_lys_synt_subst-bd"/>
</dbReference>
<evidence type="ECO:0000256" key="1">
    <source>
        <dbReference type="ARBA" id="ARBA00004496"/>
    </source>
</evidence>
<evidence type="ECO:0000256" key="2">
    <source>
        <dbReference type="ARBA" id="ARBA00022490"/>
    </source>
</evidence>
<dbReference type="AlphaFoldDB" id="A0A5J5FSI9"/>
<protein>
    <recommendedName>
        <fullName evidence="8">tRNA(Ile)-lysidine synthase</fullName>
        <ecNumber evidence="8">6.3.4.19</ecNumber>
    </recommendedName>
    <alternativeName>
        <fullName evidence="8">tRNA(Ile)-2-lysyl-cytidine synthase</fullName>
    </alternativeName>
    <alternativeName>
        <fullName evidence="8">tRNA(Ile)-lysidine synthetase</fullName>
    </alternativeName>
</protein>
<evidence type="ECO:0000256" key="7">
    <source>
        <dbReference type="ARBA" id="ARBA00048539"/>
    </source>
</evidence>
<dbReference type="GO" id="GO:0005524">
    <property type="term" value="F:ATP binding"/>
    <property type="evidence" value="ECO:0007669"/>
    <property type="project" value="UniProtKB-UniRule"/>
</dbReference>
<dbReference type="InterPro" id="IPR011063">
    <property type="entry name" value="TilS/TtcA_N"/>
</dbReference>
<organism evidence="10 11">
    <name type="scientific">Affinibrenneria salicis</name>
    <dbReference type="NCBI Taxonomy" id="2590031"/>
    <lineage>
        <taxon>Bacteria</taxon>
        <taxon>Pseudomonadati</taxon>
        <taxon>Pseudomonadota</taxon>
        <taxon>Gammaproteobacteria</taxon>
        <taxon>Enterobacterales</taxon>
        <taxon>Pectobacteriaceae</taxon>
        <taxon>Affinibrenneria</taxon>
    </lineage>
</organism>
<gene>
    <name evidence="8 10" type="primary">tilS</name>
    <name evidence="10" type="ORF">FJU30_22380</name>
</gene>
<dbReference type="NCBIfam" id="TIGR02432">
    <property type="entry name" value="lysidine_TilS_N"/>
    <property type="match status" value="1"/>
</dbReference>
<evidence type="ECO:0000313" key="10">
    <source>
        <dbReference type="EMBL" id="KAA8996114.1"/>
    </source>
</evidence>
<evidence type="ECO:0000259" key="9">
    <source>
        <dbReference type="SMART" id="SM00977"/>
    </source>
</evidence>
<dbReference type="SUPFAM" id="SSF56037">
    <property type="entry name" value="PheT/TilS domain"/>
    <property type="match status" value="1"/>
</dbReference>
<evidence type="ECO:0000313" key="11">
    <source>
        <dbReference type="Proteomes" id="UP000335415"/>
    </source>
</evidence>
<dbReference type="NCBIfam" id="TIGR02433">
    <property type="entry name" value="lysidine_TilS_C"/>
    <property type="match status" value="1"/>
</dbReference>
<dbReference type="InterPro" id="IPR012094">
    <property type="entry name" value="tRNA_Ile_lys_synt"/>
</dbReference>
<comment type="function">
    <text evidence="8">Ligates lysine onto the cytidine present at position 34 of the AUA codon-specific tRNA(Ile) that contains the anticodon CAU, in an ATP-dependent manner. Cytidine is converted to lysidine, thus changing the amino acid specificity of the tRNA from methionine to isoleucine.</text>
</comment>
<dbReference type="SMART" id="SM00977">
    <property type="entry name" value="TilS_C"/>
    <property type="match status" value="1"/>
</dbReference>
<keyword evidence="5 8" id="KW-0547">Nucleotide-binding</keyword>
<accession>A0A5J5FSI9</accession>
<keyword evidence="11" id="KW-1185">Reference proteome</keyword>
<dbReference type="GO" id="GO:0032267">
    <property type="term" value="F:tRNA(Ile)-lysidine synthase activity"/>
    <property type="evidence" value="ECO:0007669"/>
    <property type="project" value="UniProtKB-EC"/>
</dbReference>
<dbReference type="Proteomes" id="UP000335415">
    <property type="component" value="Unassembled WGS sequence"/>
</dbReference>
<reference evidence="10 11" key="1">
    <citation type="submission" date="2019-09" db="EMBL/GenBank/DDBJ databases">
        <authorList>
            <person name="Li Y."/>
        </authorList>
    </citation>
    <scope>NUCLEOTIDE SEQUENCE [LARGE SCALE GENOMIC DNA]</scope>
    <source>
        <strain evidence="10 11">L3-3HA</strain>
    </source>
</reference>
<proteinExistence type="inferred from homology"/>
<dbReference type="RefSeq" id="WP_150437193.1">
    <property type="nucleotide sequence ID" value="NZ_VYKJ01000015.1"/>
</dbReference>
<dbReference type="SUPFAM" id="SSF52402">
    <property type="entry name" value="Adenine nucleotide alpha hydrolases-like"/>
    <property type="match status" value="1"/>
</dbReference>
<dbReference type="GO" id="GO:0006400">
    <property type="term" value="P:tRNA modification"/>
    <property type="evidence" value="ECO:0007669"/>
    <property type="project" value="UniProtKB-UniRule"/>
</dbReference>
<comment type="subcellular location">
    <subcellularLocation>
        <location evidence="1 8">Cytoplasm</location>
    </subcellularLocation>
</comment>
<dbReference type="InterPro" id="IPR014729">
    <property type="entry name" value="Rossmann-like_a/b/a_fold"/>
</dbReference>
<keyword evidence="2 8" id="KW-0963">Cytoplasm</keyword>
<comment type="similarity">
    <text evidence="8">Belongs to the tRNA(Ile)-lysidine synthase family.</text>
</comment>
<evidence type="ECO:0000256" key="8">
    <source>
        <dbReference type="HAMAP-Rule" id="MF_01161"/>
    </source>
</evidence>
<dbReference type="Gene3D" id="3.40.50.620">
    <property type="entry name" value="HUPs"/>
    <property type="match status" value="1"/>
</dbReference>
<feature type="domain" description="Lysidine-tRNA(Ile) synthetase C-terminal" evidence="9">
    <location>
        <begin position="371"/>
        <end position="443"/>
    </location>
</feature>
<name>A0A5J5FSI9_9GAMM</name>
<sequence>MNAEFDIDNNDDEELLALVSRHAGSVRRVLVAYSGGLDSSVLLHLMTRWREAGPSREVRAVYIHHGLSLHADEWARHCRQRCDAWRVPFAVLPVQVDAREHGLEGAARGARYQALNQHLQDDETLLTAQHLDDQSETFLLALKRGSGPAGLSAMAARGALGRHTLLRPLLEVSRRRLESYARRQRLSWIEDESNQDDRFDRNFLRLRILPALKRRWPHFPAAVARSAQLCAEQEQLLDELLSESLQALCEADGALRIDGLLPFSAVRRAALLRRWLAAGGARMPSRDQLQRLWDEVAESRRDAEPLLQLGDRQIRRFRRCLYLLPSMRSLRGLVLDWPRLDRSLVLPDGLGSLSWADEGIALRAPANDERVTVRFTAQGMINVVGRRHGRPLKKLWQELGVPPWLRDRTPLLFYNEQPIAALGRFITREGQAQDARPVWFVRWRP</sequence>
<dbReference type="EMBL" id="VYKJ01000015">
    <property type="protein sequence ID" value="KAA8996114.1"/>
    <property type="molecule type" value="Genomic_DNA"/>
</dbReference>